<proteinExistence type="predicted"/>
<keyword evidence="2" id="KW-0548">Nucleotidyltransferase</keyword>
<reference evidence="2" key="1">
    <citation type="submission" date="2023-05" db="EMBL/GenBank/DDBJ databases">
        <authorList>
            <person name="Zhang X."/>
        </authorList>
    </citation>
    <scope>NUCLEOTIDE SEQUENCE</scope>
    <source>
        <strain evidence="2">YF14B1</strain>
    </source>
</reference>
<evidence type="ECO:0000313" key="3">
    <source>
        <dbReference type="Proteomes" id="UP001241110"/>
    </source>
</evidence>
<dbReference type="RefSeq" id="WP_313981723.1">
    <property type="nucleotide sequence ID" value="NZ_JASJOS010000008.1"/>
</dbReference>
<dbReference type="Proteomes" id="UP001241110">
    <property type="component" value="Unassembled WGS sequence"/>
</dbReference>
<accession>A0AAE3QSL8</accession>
<gene>
    <name evidence="2" type="ORF">QNI16_18495</name>
</gene>
<sequence length="287" mass="32149">MMILPKEKQEILDTIVNDLKGLTNVQAIVLGGSYATGTATETSDLDIGIYYYEKAPFDIREIQAIAKKYAKDSSPTVTGFYEWGPWVNGGAWVKTAYGKVDLLYKNIEQITTTIENAQEGLWENHFEQQPPYGFSSIIFLAETQVCIPLYDPEGIIAKLKSAVQTYPPKLKQLVVQQSLWSAEFTIWHGDSFAAKQDVYNTLGCFTRAIKNIVTALFALNELYPISDKRAIQVLEQSTIKPPHLTDKINAVLCVDMDTLSENVTLLKSLFNEVADLAQGMYKPAYQL</sequence>
<dbReference type="CDD" id="cd05403">
    <property type="entry name" value="NT_KNTase_like"/>
    <property type="match status" value="1"/>
</dbReference>
<organism evidence="2 3">
    <name type="scientific">Xanthocytophaga flava</name>
    <dbReference type="NCBI Taxonomy" id="3048013"/>
    <lineage>
        <taxon>Bacteria</taxon>
        <taxon>Pseudomonadati</taxon>
        <taxon>Bacteroidota</taxon>
        <taxon>Cytophagia</taxon>
        <taxon>Cytophagales</taxon>
        <taxon>Rhodocytophagaceae</taxon>
        <taxon>Xanthocytophaga</taxon>
    </lineage>
</organism>
<dbReference type="AlphaFoldDB" id="A0AAE3QSL8"/>
<dbReference type="EC" id="2.7.7.-" evidence="2"/>
<dbReference type="Pfam" id="PF01909">
    <property type="entry name" value="NTP_transf_2"/>
    <property type="match status" value="1"/>
</dbReference>
<evidence type="ECO:0000259" key="1">
    <source>
        <dbReference type="Pfam" id="PF01909"/>
    </source>
</evidence>
<protein>
    <submittedName>
        <fullName evidence="2">Nucleotidyltransferase domain-containing protein</fullName>
        <ecNumber evidence="2">2.7.7.-</ecNumber>
    </submittedName>
</protein>
<dbReference type="EMBL" id="JASJOS010000008">
    <property type="protein sequence ID" value="MDJ1482500.1"/>
    <property type="molecule type" value="Genomic_DNA"/>
</dbReference>
<comment type="caution">
    <text evidence="2">The sequence shown here is derived from an EMBL/GenBank/DDBJ whole genome shotgun (WGS) entry which is preliminary data.</text>
</comment>
<dbReference type="GO" id="GO:0016779">
    <property type="term" value="F:nucleotidyltransferase activity"/>
    <property type="evidence" value="ECO:0007669"/>
    <property type="project" value="UniProtKB-KW"/>
</dbReference>
<dbReference type="SUPFAM" id="SSF81301">
    <property type="entry name" value="Nucleotidyltransferase"/>
    <property type="match status" value="1"/>
</dbReference>
<keyword evidence="2" id="KW-0808">Transferase</keyword>
<evidence type="ECO:0000313" key="2">
    <source>
        <dbReference type="EMBL" id="MDJ1482500.1"/>
    </source>
</evidence>
<dbReference type="InterPro" id="IPR043519">
    <property type="entry name" value="NT_sf"/>
</dbReference>
<dbReference type="InterPro" id="IPR002934">
    <property type="entry name" value="Polymerase_NTP_transf_dom"/>
</dbReference>
<name>A0AAE3QSL8_9BACT</name>
<dbReference type="Gene3D" id="3.30.460.10">
    <property type="entry name" value="Beta Polymerase, domain 2"/>
    <property type="match status" value="1"/>
</dbReference>
<feature type="domain" description="Polymerase nucleotidyl transferase" evidence="1">
    <location>
        <begin position="14"/>
        <end position="61"/>
    </location>
</feature>